<dbReference type="InterPro" id="IPR016480">
    <property type="entry name" value="Glc_translocase_bactprenl-link"/>
</dbReference>
<keyword evidence="3 8" id="KW-0812">Transmembrane</keyword>
<keyword evidence="5 8" id="KW-0472">Membrane</keyword>
<keyword evidence="4 8" id="KW-1133">Transmembrane helix</keyword>
<keyword evidence="11" id="KW-1185">Reference proteome</keyword>
<dbReference type="RefSeq" id="WP_054057437.1">
    <property type="nucleotide sequence ID" value="NZ_JSYZ01000001.1"/>
</dbReference>
<feature type="transmembrane region" description="Helical" evidence="8">
    <location>
        <begin position="98"/>
        <end position="119"/>
    </location>
</feature>
<dbReference type="InterPro" id="IPR051401">
    <property type="entry name" value="GtrA_CellWall_Glycosyl"/>
</dbReference>
<name>A0A0M9GKL4_9PSED</name>
<evidence type="ECO:0000256" key="6">
    <source>
        <dbReference type="ARBA" id="ARBA00025595"/>
    </source>
</evidence>
<feature type="transmembrane region" description="Helical" evidence="8">
    <location>
        <begin position="40"/>
        <end position="60"/>
    </location>
</feature>
<dbReference type="AlphaFoldDB" id="A0A0M9GKL4"/>
<evidence type="ECO:0000259" key="9">
    <source>
        <dbReference type="Pfam" id="PF04138"/>
    </source>
</evidence>
<gene>
    <name evidence="10" type="ORF">PF66_00197</name>
</gene>
<proteinExistence type="inferred from homology"/>
<evidence type="ECO:0000256" key="8">
    <source>
        <dbReference type="SAM" id="Phobius"/>
    </source>
</evidence>
<evidence type="ECO:0000313" key="10">
    <source>
        <dbReference type="EMBL" id="KPA93268.1"/>
    </source>
</evidence>
<comment type="caution">
    <text evidence="10">The sequence shown here is derived from an EMBL/GenBank/DDBJ whole genome shotgun (WGS) entry which is preliminary data.</text>
</comment>
<comment type="similarity">
    <text evidence="7">Belongs to the gtrA family.</text>
</comment>
<keyword evidence="2 7" id="KW-0813">Transport</keyword>
<feature type="transmembrane region" description="Helical" evidence="8">
    <location>
        <begin position="16"/>
        <end position="34"/>
    </location>
</feature>
<feature type="transmembrane region" description="Helical" evidence="8">
    <location>
        <begin position="72"/>
        <end position="92"/>
    </location>
</feature>
<evidence type="ECO:0000256" key="7">
    <source>
        <dbReference type="PIRNR" id="PIRNR006298"/>
    </source>
</evidence>
<evidence type="ECO:0000313" key="11">
    <source>
        <dbReference type="Proteomes" id="UP000037931"/>
    </source>
</evidence>
<dbReference type="GO" id="GO:0000271">
    <property type="term" value="P:polysaccharide biosynthetic process"/>
    <property type="evidence" value="ECO:0007669"/>
    <property type="project" value="InterPro"/>
</dbReference>
<dbReference type="InterPro" id="IPR007267">
    <property type="entry name" value="GtrA_DPMS_TM"/>
</dbReference>
<protein>
    <recommendedName>
        <fullName evidence="7">Bactoprenol-linked glucose translocase</fullName>
    </recommendedName>
</protein>
<comment type="function">
    <text evidence="6 7">Involved in O antigen modification. Involved in the translocation of bactoprenol-linked glucose across the cytoplasmic membrane.</text>
</comment>
<dbReference type="Proteomes" id="UP000037931">
    <property type="component" value="Unassembled WGS sequence"/>
</dbReference>
<dbReference type="STRING" id="50340.PF66_00197"/>
<evidence type="ECO:0000256" key="1">
    <source>
        <dbReference type="ARBA" id="ARBA00004141"/>
    </source>
</evidence>
<organism evidence="10 11">
    <name type="scientific">Pseudomonas asplenii</name>
    <dbReference type="NCBI Taxonomy" id="53407"/>
    <lineage>
        <taxon>Bacteria</taxon>
        <taxon>Pseudomonadati</taxon>
        <taxon>Pseudomonadota</taxon>
        <taxon>Gammaproteobacteria</taxon>
        <taxon>Pseudomonadales</taxon>
        <taxon>Pseudomonadaceae</taxon>
        <taxon>Pseudomonas</taxon>
    </lineage>
</organism>
<accession>A0A0M9GKL4</accession>
<dbReference type="PIRSF" id="PIRSF006298">
    <property type="entry name" value="GtrA_prd"/>
    <property type="match status" value="1"/>
</dbReference>
<dbReference type="PATRIC" id="fig|50340.43.peg.200"/>
<dbReference type="EMBL" id="JSYZ01000001">
    <property type="protein sequence ID" value="KPA93268.1"/>
    <property type="molecule type" value="Genomic_DNA"/>
</dbReference>
<evidence type="ECO:0000256" key="5">
    <source>
        <dbReference type="ARBA" id="ARBA00023136"/>
    </source>
</evidence>
<reference evidence="10 11" key="1">
    <citation type="journal article" date="2015" name="PLoS ONE">
        <title>Rice-Infecting Pseudomonas Genomes Are Highly Accessorized and Harbor Multiple Putative Virulence Mechanisms to Cause Sheath Brown Rot.</title>
        <authorList>
            <person name="Quibod I.L."/>
            <person name="Grande G."/>
            <person name="Oreiro E.G."/>
            <person name="Borja F.N."/>
            <person name="Dossa G.S."/>
            <person name="Mauleon R."/>
            <person name="Cruz C.V."/>
            <person name="Oliva R."/>
        </authorList>
    </citation>
    <scope>NUCLEOTIDE SEQUENCE [LARGE SCALE GENOMIC DNA]</scope>
    <source>
        <strain evidence="10 11">IRRI 6609</strain>
    </source>
</reference>
<evidence type="ECO:0000256" key="2">
    <source>
        <dbReference type="ARBA" id="ARBA00022448"/>
    </source>
</evidence>
<comment type="subcellular location">
    <subcellularLocation>
        <location evidence="1">Membrane</location>
        <topology evidence="1">Multi-pass membrane protein</topology>
    </subcellularLocation>
</comment>
<dbReference type="GO" id="GO:0005886">
    <property type="term" value="C:plasma membrane"/>
    <property type="evidence" value="ECO:0007669"/>
    <property type="project" value="TreeGrafter"/>
</dbReference>
<dbReference type="Pfam" id="PF04138">
    <property type="entry name" value="GtrA_DPMS_TM"/>
    <property type="match status" value="1"/>
</dbReference>
<evidence type="ECO:0000256" key="4">
    <source>
        <dbReference type="ARBA" id="ARBA00022989"/>
    </source>
</evidence>
<feature type="domain" description="GtrA/DPMS transmembrane" evidence="9">
    <location>
        <begin position="16"/>
        <end position="124"/>
    </location>
</feature>
<dbReference type="PANTHER" id="PTHR38459">
    <property type="entry name" value="PROPHAGE BACTOPRENOL-LINKED GLUCOSE TRANSLOCASE HOMOLOG"/>
    <property type="match status" value="1"/>
</dbReference>
<dbReference type="PANTHER" id="PTHR38459:SF1">
    <property type="entry name" value="PROPHAGE BACTOPRENOL-LINKED GLUCOSE TRANSLOCASE HOMOLOG"/>
    <property type="match status" value="1"/>
</dbReference>
<sequence>MDDIALRALPKNFSTYVYIGVLNTLIHGCVFLALHGGMAFSQATSNLCAFAVAATFSFHANARYTFRQAASLPRYLAFVGFMAVLSFTTGWLGDWLTMPGLVTLVVFSGVSLVLGYCYSSQVVFRDKAK</sequence>
<evidence type="ECO:0000256" key="3">
    <source>
        <dbReference type="ARBA" id="ARBA00022692"/>
    </source>
</evidence>